<dbReference type="InterPro" id="IPR014284">
    <property type="entry name" value="RNA_pol_sigma-70_dom"/>
</dbReference>
<keyword evidence="3" id="KW-0731">Sigma factor</keyword>
<dbReference type="SUPFAM" id="SSF88946">
    <property type="entry name" value="Sigma2 domain of RNA polymerase sigma factors"/>
    <property type="match status" value="1"/>
</dbReference>
<evidence type="ECO:0000259" key="6">
    <source>
        <dbReference type="Pfam" id="PF04542"/>
    </source>
</evidence>
<evidence type="ECO:0000259" key="7">
    <source>
        <dbReference type="Pfam" id="PF08281"/>
    </source>
</evidence>
<dbReference type="Pfam" id="PF04542">
    <property type="entry name" value="Sigma70_r2"/>
    <property type="match status" value="1"/>
</dbReference>
<dbReference type="PANTHER" id="PTHR43133">
    <property type="entry name" value="RNA POLYMERASE ECF-TYPE SIGMA FACTO"/>
    <property type="match status" value="1"/>
</dbReference>
<organism evidence="8 9">
    <name type="scientific">Alicyclobacillus fodiniaquatilis</name>
    <dbReference type="NCBI Taxonomy" id="1661150"/>
    <lineage>
        <taxon>Bacteria</taxon>
        <taxon>Bacillati</taxon>
        <taxon>Bacillota</taxon>
        <taxon>Bacilli</taxon>
        <taxon>Bacillales</taxon>
        <taxon>Alicyclobacillaceae</taxon>
        <taxon>Alicyclobacillus</taxon>
    </lineage>
</organism>
<evidence type="ECO:0000313" key="9">
    <source>
        <dbReference type="Proteomes" id="UP001597079"/>
    </source>
</evidence>
<evidence type="ECO:0000256" key="4">
    <source>
        <dbReference type="ARBA" id="ARBA00023125"/>
    </source>
</evidence>
<keyword evidence="4" id="KW-0238">DNA-binding</keyword>
<dbReference type="EMBL" id="JBHUCX010000083">
    <property type="protein sequence ID" value="MFD1676977.1"/>
    <property type="molecule type" value="Genomic_DNA"/>
</dbReference>
<keyword evidence="2" id="KW-0805">Transcription regulation</keyword>
<feature type="domain" description="RNA polymerase sigma factor 70 region 4 type 2" evidence="7">
    <location>
        <begin position="96"/>
        <end position="147"/>
    </location>
</feature>
<evidence type="ECO:0000256" key="5">
    <source>
        <dbReference type="ARBA" id="ARBA00023163"/>
    </source>
</evidence>
<dbReference type="InterPro" id="IPR039425">
    <property type="entry name" value="RNA_pol_sigma-70-like"/>
</dbReference>
<reference evidence="9" key="1">
    <citation type="journal article" date="2019" name="Int. J. Syst. Evol. Microbiol.">
        <title>The Global Catalogue of Microorganisms (GCM) 10K type strain sequencing project: providing services to taxonomists for standard genome sequencing and annotation.</title>
        <authorList>
            <consortium name="The Broad Institute Genomics Platform"/>
            <consortium name="The Broad Institute Genome Sequencing Center for Infectious Disease"/>
            <person name="Wu L."/>
            <person name="Ma J."/>
        </authorList>
    </citation>
    <scope>NUCLEOTIDE SEQUENCE [LARGE SCALE GENOMIC DNA]</scope>
    <source>
        <strain evidence="9">CGMCC 1.12286</strain>
    </source>
</reference>
<dbReference type="SUPFAM" id="SSF88659">
    <property type="entry name" value="Sigma3 and sigma4 domains of RNA polymerase sigma factors"/>
    <property type="match status" value="1"/>
</dbReference>
<dbReference type="RefSeq" id="WP_377944889.1">
    <property type="nucleotide sequence ID" value="NZ_JBHUCX010000083.1"/>
</dbReference>
<feature type="domain" description="RNA polymerase sigma-70 region 2" evidence="6">
    <location>
        <begin position="6"/>
        <end position="74"/>
    </location>
</feature>
<evidence type="ECO:0000256" key="1">
    <source>
        <dbReference type="ARBA" id="ARBA00010641"/>
    </source>
</evidence>
<comment type="similarity">
    <text evidence="1">Belongs to the sigma-70 factor family. ECF subfamily.</text>
</comment>
<dbReference type="Proteomes" id="UP001597079">
    <property type="component" value="Unassembled WGS sequence"/>
</dbReference>
<dbReference type="InterPro" id="IPR036388">
    <property type="entry name" value="WH-like_DNA-bd_sf"/>
</dbReference>
<accession>A0ABW4JKQ9</accession>
<name>A0ABW4JKQ9_9BACL</name>
<dbReference type="Pfam" id="PF08281">
    <property type="entry name" value="Sigma70_r4_2"/>
    <property type="match status" value="1"/>
</dbReference>
<dbReference type="InterPro" id="IPR013325">
    <property type="entry name" value="RNA_pol_sigma_r2"/>
</dbReference>
<dbReference type="InterPro" id="IPR013249">
    <property type="entry name" value="RNA_pol_sigma70_r4_t2"/>
</dbReference>
<dbReference type="Gene3D" id="1.10.10.10">
    <property type="entry name" value="Winged helix-like DNA-binding domain superfamily/Winged helix DNA-binding domain"/>
    <property type="match status" value="1"/>
</dbReference>
<dbReference type="PANTHER" id="PTHR43133:SF52">
    <property type="entry name" value="ECF RNA POLYMERASE SIGMA FACTOR SIGL"/>
    <property type="match status" value="1"/>
</dbReference>
<gene>
    <name evidence="8" type="ORF">ACFSB2_20075</name>
</gene>
<evidence type="ECO:0000313" key="8">
    <source>
        <dbReference type="EMBL" id="MFD1676977.1"/>
    </source>
</evidence>
<proteinExistence type="inferred from homology"/>
<dbReference type="InterPro" id="IPR007627">
    <property type="entry name" value="RNA_pol_sigma70_r2"/>
</dbReference>
<evidence type="ECO:0000256" key="3">
    <source>
        <dbReference type="ARBA" id="ARBA00023082"/>
    </source>
</evidence>
<dbReference type="NCBIfam" id="TIGR02937">
    <property type="entry name" value="sigma70-ECF"/>
    <property type="match status" value="1"/>
</dbReference>
<comment type="caution">
    <text evidence="8">The sequence shown here is derived from an EMBL/GenBank/DDBJ whole genome shotgun (WGS) entry which is preliminary data.</text>
</comment>
<keyword evidence="5" id="KW-0804">Transcription</keyword>
<evidence type="ECO:0000256" key="2">
    <source>
        <dbReference type="ARBA" id="ARBA00023015"/>
    </source>
</evidence>
<sequence length="153" mass="18196">MLIEDLYYKHGAELKRFAKAIARNEREAEDLLQETFLRALSHTTQLASLPESKRRAWLFTVLRNDFYDRRRKARFEVPLAEQFEPALDFAGQSRIEMQELLEQLPSPLRDIVHRRYWLGMNSRQIADTLELPAATVRHRLHTAIKLLRKKIRE</sequence>
<protein>
    <submittedName>
        <fullName evidence="8">RNA polymerase sigma factor</fullName>
    </submittedName>
</protein>
<dbReference type="InterPro" id="IPR013324">
    <property type="entry name" value="RNA_pol_sigma_r3/r4-like"/>
</dbReference>
<keyword evidence="9" id="KW-1185">Reference proteome</keyword>
<dbReference type="Gene3D" id="1.10.1740.10">
    <property type="match status" value="1"/>
</dbReference>